<gene>
    <name evidence="1" type="ORF">RirG_006520</name>
</gene>
<sequence length="173" mass="20272">MPEGINQVLWVIDGKFSAEEASTFNLLKDFIFESGIAEYITIVRTKFSNFKNKDECKNDKEDLCKENESIAKLCKSIVYVDNPPVDISVRDDDDKETIRINKRRRNHSREILLDHLDKVCWKKYYKLKIWDNLQNKIDIGNIAEEVERNLKIEFPVLERNLKSALNFNSVETG</sequence>
<name>A0A015LI20_RHIIW</name>
<dbReference type="STRING" id="1432141.A0A015LI20"/>
<dbReference type="HOGENOM" id="CLU_1548432_0_0_1"/>
<dbReference type="Proteomes" id="UP000022910">
    <property type="component" value="Unassembled WGS sequence"/>
</dbReference>
<dbReference type="Gene3D" id="3.40.50.300">
    <property type="entry name" value="P-loop containing nucleotide triphosphate hydrolases"/>
    <property type="match status" value="1"/>
</dbReference>
<comment type="caution">
    <text evidence="1">The sequence shown here is derived from an EMBL/GenBank/DDBJ whole genome shotgun (WGS) entry which is preliminary data.</text>
</comment>
<reference evidence="1 2" key="1">
    <citation type="submission" date="2014-02" db="EMBL/GenBank/DDBJ databases">
        <title>Single nucleus genome sequencing reveals high similarity among nuclei of an endomycorrhizal fungus.</title>
        <authorList>
            <person name="Lin K."/>
            <person name="Geurts R."/>
            <person name="Zhang Z."/>
            <person name="Limpens E."/>
            <person name="Saunders D.G."/>
            <person name="Mu D."/>
            <person name="Pang E."/>
            <person name="Cao H."/>
            <person name="Cha H."/>
            <person name="Lin T."/>
            <person name="Zhou Q."/>
            <person name="Shang Y."/>
            <person name="Li Y."/>
            <person name="Ivanov S."/>
            <person name="Sharma T."/>
            <person name="Velzen R.V."/>
            <person name="Ruijter N.D."/>
            <person name="Aanen D.K."/>
            <person name="Win J."/>
            <person name="Kamoun S."/>
            <person name="Bisseling T."/>
            <person name="Huang S."/>
        </authorList>
    </citation>
    <scope>NUCLEOTIDE SEQUENCE [LARGE SCALE GENOMIC DNA]</scope>
    <source>
        <strain evidence="2">DAOM197198w</strain>
    </source>
</reference>
<evidence type="ECO:0000313" key="1">
    <source>
        <dbReference type="EMBL" id="EXX79344.1"/>
    </source>
</evidence>
<dbReference type="AlphaFoldDB" id="A0A015LI20"/>
<protein>
    <submittedName>
        <fullName evidence="1">Uncharacterized protein</fullName>
    </submittedName>
</protein>
<keyword evidence="2" id="KW-1185">Reference proteome</keyword>
<accession>A0A015LI20</accession>
<organism evidence="1 2">
    <name type="scientific">Rhizophagus irregularis (strain DAOM 197198w)</name>
    <name type="common">Glomus intraradices</name>
    <dbReference type="NCBI Taxonomy" id="1432141"/>
    <lineage>
        <taxon>Eukaryota</taxon>
        <taxon>Fungi</taxon>
        <taxon>Fungi incertae sedis</taxon>
        <taxon>Mucoromycota</taxon>
        <taxon>Glomeromycotina</taxon>
        <taxon>Glomeromycetes</taxon>
        <taxon>Glomerales</taxon>
        <taxon>Glomeraceae</taxon>
        <taxon>Rhizophagus</taxon>
    </lineage>
</organism>
<evidence type="ECO:0000313" key="2">
    <source>
        <dbReference type="Proteomes" id="UP000022910"/>
    </source>
</evidence>
<dbReference type="InterPro" id="IPR027417">
    <property type="entry name" value="P-loop_NTPase"/>
</dbReference>
<dbReference type="EMBL" id="JEMT01004087">
    <property type="protein sequence ID" value="EXX79344.1"/>
    <property type="molecule type" value="Genomic_DNA"/>
</dbReference>
<proteinExistence type="predicted"/>